<name>A0A9D9DRH9_9BACT</name>
<reference evidence="1" key="2">
    <citation type="journal article" date="2021" name="PeerJ">
        <title>Extensive microbial diversity within the chicken gut microbiome revealed by metagenomics and culture.</title>
        <authorList>
            <person name="Gilroy R."/>
            <person name="Ravi A."/>
            <person name="Getino M."/>
            <person name="Pursley I."/>
            <person name="Horton D.L."/>
            <person name="Alikhan N.F."/>
            <person name="Baker D."/>
            <person name="Gharbi K."/>
            <person name="Hall N."/>
            <person name="Watson M."/>
            <person name="Adriaenssens E.M."/>
            <person name="Foster-Nyarko E."/>
            <person name="Jarju S."/>
            <person name="Secka A."/>
            <person name="Antonio M."/>
            <person name="Oren A."/>
            <person name="Chaudhuri R.R."/>
            <person name="La Ragione R."/>
            <person name="Hildebrand F."/>
            <person name="Pallen M.J."/>
        </authorList>
    </citation>
    <scope>NUCLEOTIDE SEQUENCE</scope>
    <source>
        <strain evidence="1">10192</strain>
    </source>
</reference>
<accession>A0A9D9DRH9</accession>
<evidence type="ECO:0000313" key="1">
    <source>
        <dbReference type="EMBL" id="MBO8429869.1"/>
    </source>
</evidence>
<sequence length="66" mass="7591">MYHVYTERDYSEFSRALLGEYTDLEEAKNAAEKAIKEDPELNYIIMETDGHVNNYGELITTVVAES</sequence>
<dbReference type="Proteomes" id="UP000823632">
    <property type="component" value="Unassembled WGS sequence"/>
</dbReference>
<reference evidence="1" key="1">
    <citation type="submission" date="2020-10" db="EMBL/GenBank/DDBJ databases">
        <authorList>
            <person name="Gilroy R."/>
        </authorList>
    </citation>
    <scope>NUCLEOTIDE SEQUENCE</scope>
    <source>
        <strain evidence="1">10192</strain>
    </source>
</reference>
<organism evidence="1 2">
    <name type="scientific">Candidatus Scatousia excrementipullorum</name>
    <dbReference type="NCBI Taxonomy" id="2840936"/>
    <lineage>
        <taxon>Bacteria</taxon>
        <taxon>Candidatus Scatousia</taxon>
    </lineage>
</organism>
<proteinExistence type="predicted"/>
<gene>
    <name evidence="1" type="ORF">IAC76_00640</name>
</gene>
<dbReference type="EMBL" id="JADIND010000013">
    <property type="protein sequence ID" value="MBO8429869.1"/>
    <property type="molecule type" value="Genomic_DNA"/>
</dbReference>
<protein>
    <submittedName>
        <fullName evidence="1">Uncharacterized protein</fullName>
    </submittedName>
</protein>
<comment type="caution">
    <text evidence="1">The sequence shown here is derived from an EMBL/GenBank/DDBJ whole genome shotgun (WGS) entry which is preliminary data.</text>
</comment>
<evidence type="ECO:0000313" key="2">
    <source>
        <dbReference type="Proteomes" id="UP000823632"/>
    </source>
</evidence>
<dbReference type="AlphaFoldDB" id="A0A9D9DRH9"/>